<evidence type="ECO:0000313" key="2">
    <source>
        <dbReference type="EMBL" id="KTB35340.1"/>
    </source>
</evidence>
<dbReference type="EMBL" id="LATX01001990">
    <property type="protein sequence ID" value="KTB35340.1"/>
    <property type="molecule type" value="Genomic_DNA"/>
</dbReference>
<dbReference type="Proteomes" id="UP000054988">
    <property type="component" value="Unassembled WGS sequence"/>
</dbReference>
<evidence type="ECO:0000256" key="1">
    <source>
        <dbReference type="SAM" id="MobiDB-lite"/>
    </source>
</evidence>
<reference evidence="2 3" key="1">
    <citation type="submission" date="2015-12" db="EMBL/GenBank/DDBJ databases">
        <title>Draft genome sequence of Moniliophthora roreri, the causal agent of frosty pod rot of cacao.</title>
        <authorList>
            <person name="Aime M.C."/>
            <person name="Diaz-Valderrama J.R."/>
            <person name="Kijpornyongpan T."/>
            <person name="Phillips-Mora W."/>
        </authorList>
    </citation>
    <scope>NUCLEOTIDE SEQUENCE [LARGE SCALE GENOMIC DNA]</scope>
    <source>
        <strain evidence="2 3">MCA 2952</strain>
    </source>
</reference>
<feature type="region of interest" description="Disordered" evidence="1">
    <location>
        <begin position="107"/>
        <end position="134"/>
    </location>
</feature>
<gene>
    <name evidence="2" type="ORF">WG66_11938</name>
</gene>
<comment type="caution">
    <text evidence="2">The sequence shown here is derived from an EMBL/GenBank/DDBJ whole genome shotgun (WGS) entry which is preliminary data.</text>
</comment>
<sequence length="134" mass="14693">MSAAAVVRFVDLAKPPKDRVRMAGLVYPNVAQSKSVPDRKQSQDLWWKFKTLSAASLEDLGETSPRPDEDPLPEVLVMVSHHKPSKLARLTYPMTSPLKRMLLCSPSTHCPSQTSLTSTEISSNYSSSSSGSEC</sequence>
<feature type="compositionally biased region" description="Low complexity" evidence="1">
    <location>
        <begin position="115"/>
        <end position="134"/>
    </location>
</feature>
<protein>
    <submittedName>
        <fullName evidence="2">Uncharacterized protein</fullName>
    </submittedName>
</protein>
<evidence type="ECO:0000313" key="3">
    <source>
        <dbReference type="Proteomes" id="UP000054988"/>
    </source>
</evidence>
<accession>A0A0W0FG76</accession>
<organism evidence="2 3">
    <name type="scientific">Moniliophthora roreri</name>
    <name type="common">Frosty pod rot fungus</name>
    <name type="synonym">Monilia roreri</name>
    <dbReference type="NCBI Taxonomy" id="221103"/>
    <lineage>
        <taxon>Eukaryota</taxon>
        <taxon>Fungi</taxon>
        <taxon>Dikarya</taxon>
        <taxon>Basidiomycota</taxon>
        <taxon>Agaricomycotina</taxon>
        <taxon>Agaricomycetes</taxon>
        <taxon>Agaricomycetidae</taxon>
        <taxon>Agaricales</taxon>
        <taxon>Marasmiineae</taxon>
        <taxon>Marasmiaceae</taxon>
        <taxon>Moniliophthora</taxon>
    </lineage>
</organism>
<proteinExistence type="predicted"/>
<name>A0A0W0FG76_MONRR</name>
<dbReference type="AlphaFoldDB" id="A0A0W0FG76"/>